<evidence type="ECO:0000313" key="2">
    <source>
        <dbReference type="Proteomes" id="UP001248581"/>
    </source>
</evidence>
<dbReference type="Pfam" id="PF11390">
    <property type="entry name" value="FdsD"/>
    <property type="match status" value="1"/>
</dbReference>
<keyword evidence="2" id="KW-1185">Reference proteome</keyword>
<dbReference type="EMBL" id="CP134146">
    <property type="protein sequence ID" value="WNC69365.1"/>
    <property type="molecule type" value="Genomic_DNA"/>
</dbReference>
<reference evidence="2" key="1">
    <citation type="submission" date="2023-09" db="EMBL/GenBank/DDBJ databases">
        <authorList>
            <person name="Li S."/>
            <person name="Li X."/>
            <person name="Zhang C."/>
            <person name="Zhao Z."/>
        </authorList>
    </citation>
    <scope>NUCLEOTIDE SEQUENCE [LARGE SCALE GENOMIC DNA]</scope>
    <source>
        <strain evidence="2">SQ345</strain>
    </source>
</reference>
<dbReference type="RefSeq" id="WP_348388508.1">
    <property type="nucleotide sequence ID" value="NZ_CP134146.1"/>
</dbReference>
<proteinExistence type="predicted"/>
<dbReference type="InterPro" id="IPR021074">
    <property type="entry name" value="Formate_DH_dsu"/>
</dbReference>
<gene>
    <name evidence="1" type="ORF">RI845_04235</name>
</gene>
<sequence length="72" mass="8031">MSTKLNNIIKMCNQISDNIGHHLTPTQAADKVVNHLTLFWAKSMKTDLIKYYQNDGSGLNDISKLAVAKLSQ</sequence>
<organism evidence="1 2">
    <name type="scientific">Thalassotalea nanhaiensis</name>
    <dbReference type="NCBI Taxonomy" id="3065648"/>
    <lineage>
        <taxon>Bacteria</taxon>
        <taxon>Pseudomonadati</taxon>
        <taxon>Pseudomonadota</taxon>
        <taxon>Gammaproteobacteria</taxon>
        <taxon>Alteromonadales</taxon>
        <taxon>Colwelliaceae</taxon>
        <taxon>Thalassotalea</taxon>
    </lineage>
</organism>
<dbReference type="Proteomes" id="UP001248581">
    <property type="component" value="Chromosome"/>
</dbReference>
<name>A0ABY9TNM5_9GAMM</name>
<evidence type="ECO:0000313" key="1">
    <source>
        <dbReference type="EMBL" id="WNC69365.1"/>
    </source>
</evidence>
<accession>A0ABY9TNM5</accession>
<protein>
    <submittedName>
        <fullName evidence="1">Formate dehydrogenase subunit delta</fullName>
    </submittedName>
</protein>